<dbReference type="InterPro" id="IPR007197">
    <property type="entry name" value="rSAM"/>
</dbReference>
<organism evidence="5">
    <name type="scientific">Ignisphaera aggregans</name>
    <dbReference type="NCBI Taxonomy" id="334771"/>
    <lineage>
        <taxon>Archaea</taxon>
        <taxon>Thermoproteota</taxon>
        <taxon>Thermoprotei</taxon>
        <taxon>Desulfurococcales</taxon>
        <taxon>Desulfurococcaceae</taxon>
        <taxon>Ignisphaera</taxon>
    </lineage>
</organism>
<evidence type="ECO:0000256" key="1">
    <source>
        <dbReference type="ARBA" id="ARBA00022723"/>
    </source>
</evidence>
<dbReference type="GO" id="GO:0003824">
    <property type="term" value="F:catalytic activity"/>
    <property type="evidence" value="ECO:0007669"/>
    <property type="project" value="InterPro"/>
</dbReference>
<dbReference type="SFLD" id="SFLDS00029">
    <property type="entry name" value="Radical_SAM"/>
    <property type="match status" value="1"/>
</dbReference>
<dbReference type="Pfam" id="PF04055">
    <property type="entry name" value="Radical_SAM"/>
    <property type="match status" value="1"/>
</dbReference>
<evidence type="ECO:0000313" key="5">
    <source>
        <dbReference type="EMBL" id="HHQ50850.1"/>
    </source>
</evidence>
<dbReference type="PANTHER" id="PTHR43432">
    <property type="entry name" value="SLR0285 PROTEIN"/>
    <property type="match status" value="1"/>
</dbReference>
<protein>
    <submittedName>
        <fullName evidence="5">Radical SAM protein</fullName>
    </submittedName>
</protein>
<keyword evidence="1" id="KW-0479">Metal-binding</keyword>
<dbReference type="InterPro" id="IPR058240">
    <property type="entry name" value="rSAM_sf"/>
</dbReference>
<dbReference type="GO" id="GO:0051536">
    <property type="term" value="F:iron-sulfur cluster binding"/>
    <property type="evidence" value="ECO:0007669"/>
    <property type="project" value="UniProtKB-KW"/>
</dbReference>
<dbReference type="Gene3D" id="3.80.30.30">
    <property type="match status" value="1"/>
</dbReference>
<name>A0A7J3Z7U3_9CREN</name>
<dbReference type="InterPro" id="IPR040086">
    <property type="entry name" value="MJ0683-like"/>
</dbReference>
<dbReference type="GO" id="GO:0046872">
    <property type="term" value="F:metal ion binding"/>
    <property type="evidence" value="ECO:0007669"/>
    <property type="project" value="UniProtKB-KW"/>
</dbReference>
<evidence type="ECO:0000259" key="4">
    <source>
        <dbReference type="Pfam" id="PF04055"/>
    </source>
</evidence>
<gene>
    <name evidence="5" type="ORF">ENM66_05825</name>
</gene>
<dbReference type="AlphaFoldDB" id="A0A7J3Z7U3"/>
<dbReference type="EMBL" id="DRYQ01000086">
    <property type="protein sequence ID" value="HHQ50850.1"/>
    <property type="molecule type" value="Genomic_DNA"/>
</dbReference>
<keyword evidence="2" id="KW-0408">Iron</keyword>
<evidence type="ECO:0000256" key="2">
    <source>
        <dbReference type="ARBA" id="ARBA00023004"/>
    </source>
</evidence>
<reference evidence="5" key="1">
    <citation type="journal article" date="2020" name="mSystems">
        <title>Genome- and Community-Level Interaction Insights into Carbon Utilization and Element Cycling Functions of Hydrothermarchaeota in Hydrothermal Sediment.</title>
        <authorList>
            <person name="Zhou Z."/>
            <person name="Liu Y."/>
            <person name="Xu W."/>
            <person name="Pan J."/>
            <person name="Luo Z.H."/>
            <person name="Li M."/>
        </authorList>
    </citation>
    <scope>NUCLEOTIDE SEQUENCE [LARGE SCALE GENOMIC DNA]</scope>
    <source>
        <strain evidence="5">SpSt-1105</strain>
    </source>
</reference>
<feature type="domain" description="Radical SAM core" evidence="4">
    <location>
        <begin position="22"/>
        <end position="200"/>
    </location>
</feature>
<keyword evidence="3" id="KW-0411">Iron-sulfur</keyword>
<dbReference type="PANTHER" id="PTHR43432:SF3">
    <property type="entry name" value="SLR0285 PROTEIN"/>
    <property type="match status" value="1"/>
</dbReference>
<accession>A0A7J3Z7U3</accession>
<comment type="caution">
    <text evidence="5">The sequence shown here is derived from an EMBL/GenBank/DDBJ whole genome shotgun (WGS) entry which is preliminary data.</text>
</comment>
<proteinExistence type="predicted"/>
<evidence type="ECO:0000256" key="3">
    <source>
        <dbReference type="ARBA" id="ARBA00023014"/>
    </source>
</evidence>
<dbReference type="SFLD" id="SFLDG01084">
    <property type="entry name" value="Uncharacterised_Radical_SAM_Su"/>
    <property type="match status" value="1"/>
</dbReference>
<sequence>MPELVINVSNIISPLCYTILRIEPYTACSYRCIYCYSRWYIRGGSEVVAPRRKAVDMFERVARHIYRKGVKPIPFRLSTLIDPFPSHEELNRVSERVLSIARKYMHPLIINTKSSAVLKVEGIRKGLEELLDKGLALLQLSLSTVDDSKSKALEPLAPSPSERLLVVREFGLRGFPVAVRLSPYIPLYSPTNEEEVEFTLGLLKDAGVRHIIVESLRIERGCRGID</sequence>
<dbReference type="SUPFAM" id="SSF102114">
    <property type="entry name" value="Radical SAM enzymes"/>
    <property type="match status" value="1"/>
</dbReference>